<dbReference type="Proteomes" id="UP000504636">
    <property type="component" value="Unplaced"/>
</dbReference>
<reference evidence="4" key="2">
    <citation type="submission" date="2020-04" db="EMBL/GenBank/DDBJ databases">
        <authorList>
            <consortium name="NCBI Genome Project"/>
        </authorList>
    </citation>
    <scope>NUCLEOTIDE SEQUENCE</scope>
    <source>
        <strain evidence="4">CBS 304.34</strain>
    </source>
</reference>
<reference evidence="4" key="3">
    <citation type="submission" date="2025-04" db="UniProtKB">
        <authorList>
            <consortium name="RefSeq"/>
        </authorList>
    </citation>
    <scope>IDENTIFICATION</scope>
    <source>
        <strain evidence="4">CBS 304.34</strain>
    </source>
</reference>
<evidence type="ECO:0000256" key="1">
    <source>
        <dbReference type="SAM" id="Phobius"/>
    </source>
</evidence>
<keyword evidence="1" id="KW-1133">Transmembrane helix</keyword>
<sequence>MGATFTNSSRTVFACQHPSHHLYATHIGPGAPNIILLGPSPREFCMTSVYPLGNGQNVTQATVTAALNSLDEPLCSHTRLNNPSIRQLALVLLTSRSDSNSSERVAAQVFPAVVIVAALHLSAILSLQVVTG</sequence>
<evidence type="ECO:0000313" key="4">
    <source>
        <dbReference type="RefSeq" id="XP_033581100.1"/>
    </source>
</evidence>
<keyword evidence="3" id="KW-1185">Reference proteome</keyword>
<dbReference type="AlphaFoldDB" id="A0A6A6YYX0"/>
<evidence type="ECO:0000313" key="3">
    <source>
        <dbReference type="Proteomes" id="UP000504636"/>
    </source>
</evidence>
<dbReference type="EMBL" id="MU003695">
    <property type="protein sequence ID" value="KAF2814136.1"/>
    <property type="molecule type" value="Genomic_DNA"/>
</dbReference>
<protein>
    <submittedName>
        <fullName evidence="2 4">Uncharacterized protein</fullName>
    </submittedName>
</protein>
<accession>A0A6A6YYX0</accession>
<dbReference type="RefSeq" id="XP_033581100.1">
    <property type="nucleotide sequence ID" value="XM_033713516.1"/>
</dbReference>
<evidence type="ECO:0000313" key="2">
    <source>
        <dbReference type="EMBL" id="KAF2814136.1"/>
    </source>
</evidence>
<reference evidence="2 4" key="1">
    <citation type="journal article" date="2020" name="Stud. Mycol.">
        <title>101 Dothideomycetes genomes: a test case for predicting lifestyles and emergence of pathogens.</title>
        <authorList>
            <person name="Haridas S."/>
            <person name="Albert R."/>
            <person name="Binder M."/>
            <person name="Bloem J."/>
            <person name="Labutti K."/>
            <person name="Salamov A."/>
            <person name="Andreopoulos B."/>
            <person name="Baker S."/>
            <person name="Barry K."/>
            <person name="Bills G."/>
            <person name="Bluhm B."/>
            <person name="Cannon C."/>
            <person name="Castanera R."/>
            <person name="Culley D."/>
            <person name="Daum C."/>
            <person name="Ezra D."/>
            <person name="Gonzalez J."/>
            <person name="Henrissat B."/>
            <person name="Kuo A."/>
            <person name="Liang C."/>
            <person name="Lipzen A."/>
            <person name="Lutzoni F."/>
            <person name="Magnuson J."/>
            <person name="Mondo S."/>
            <person name="Nolan M."/>
            <person name="Ohm R."/>
            <person name="Pangilinan J."/>
            <person name="Park H.-J."/>
            <person name="Ramirez L."/>
            <person name="Alfaro M."/>
            <person name="Sun H."/>
            <person name="Tritt A."/>
            <person name="Yoshinaga Y."/>
            <person name="Zwiers L.-H."/>
            <person name="Turgeon B."/>
            <person name="Goodwin S."/>
            <person name="Spatafora J."/>
            <person name="Crous P."/>
            <person name="Grigoriev I."/>
        </authorList>
    </citation>
    <scope>NUCLEOTIDE SEQUENCE</scope>
    <source>
        <strain evidence="2 4">CBS 304.34</strain>
    </source>
</reference>
<dbReference type="GeneID" id="54454409"/>
<organism evidence="2">
    <name type="scientific">Mytilinidion resinicola</name>
    <dbReference type="NCBI Taxonomy" id="574789"/>
    <lineage>
        <taxon>Eukaryota</taxon>
        <taxon>Fungi</taxon>
        <taxon>Dikarya</taxon>
        <taxon>Ascomycota</taxon>
        <taxon>Pezizomycotina</taxon>
        <taxon>Dothideomycetes</taxon>
        <taxon>Pleosporomycetidae</taxon>
        <taxon>Mytilinidiales</taxon>
        <taxon>Mytilinidiaceae</taxon>
        <taxon>Mytilinidion</taxon>
    </lineage>
</organism>
<keyword evidence="1" id="KW-0812">Transmembrane</keyword>
<feature type="transmembrane region" description="Helical" evidence="1">
    <location>
        <begin position="105"/>
        <end position="130"/>
    </location>
</feature>
<proteinExistence type="predicted"/>
<name>A0A6A6YYX0_9PEZI</name>
<keyword evidence="1" id="KW-0472">Membrane</keyword>
<gene>
    <name evidence="2 4" type="ORF">BDZ99DRAFT_231937</name>
</gene>
<dbReference type="OrthoDB" id="10638194at2759"/>